<dbReference type="RefSeq" id="WP_220589495.1">
    <property type="nucleotide sequence ID" value="NZ_RKLQ01000003.1"/>
</dbReference>
<reference evidence="2" key="1">
    <citation type="submission" date="2021-06" db="EMBL/GenBank/DDBJ databases">
        <title>Halomicroarcula sp. F24A a new haloarchaeum isolated from saline soil.</title>
        <authorList>
            <person name="Duran-Viseras A."/>
            <person name="Sanchez-Porro C."/>
            <person name="Ventosa A."/>
        </authorList>
    </citation>
    <scope>NUCLEOTIDE SEQUENCE</scope>
    <source>
        <strain evidence="2">F24A</strain>
    </source>
</reference>
<evidence type="ECO:0000313" key="2">
    <source>
        <dbReference type="EMBL" id="MBX0305253.1"/>
    </source>
</evidence>
<sequence>MSESVADPALAWDWGPAHSRLTRCCLYVAVAPILGMLLGGALLALTLLPTLFSNLELLALVVLFALVGGPFSLLYLWPVLTDRDQRAGLVGSWWLEGLRPLGLAVAAVGGLGALVLSVRVAAYGPLVVVGVAMGVGFPVTGLLATRGRVDPEELTLRFEWGKRRPVTGDITVEMCNWTGLRRYRLGPVAVCLASYAPGTSGGAPQLFVVPASVASAARDSFERALATPVDEPARDGNPAVAATLAAFGLGTLAVGAGLWLLADLPSGIGLWIVAVCGTFGVLFLVLAARER</sequence>
<dbReference type="Proteomes" id="UP000783863">
    <property type="component" value="Unassembled WGS sequence"/>
</dbReference>
<protein>
    <submittedName>
        <fullName evidence="2">Uncharacterized protein</fullName>
    </submittedName>
</protein>
<dbReference type="AlphaFoldDB" id="A0A8J7YKB8"/>
<keyword evidence="1" id="KW-0812">Transmembrane</keyword>
<evidence type="ECO:0000313" key="3">
    <source>
        <dbReference type="Proteomes" id="UP000783863"/>
    </source>
</evidence>
<evidence type="ECO:0000256" key="1">
    <source>
        <dbReference type="SAM" id="Phobius"/>
    </source>
</evidence>
<keyword evidence="1" id="KW-0472">Membrane</keyword>
<feature type="transmembrane region" description="Helical" evidence="1">
    <location>
        <begin position="98"/>
        <end position="116"/>
    </location>
</feature>
<keyword evidence="1" id="KW-1133">Transmembrane helix</keyword>
<dbReference type="EMBL" id="RKLQ01000003">
    <property type="protein sequence ID" value="MBX0305253.1"/>
    <property type="molecule type" value="Genomic_DNA"/>
</dbReference>
<proteinExistence type="predicted"/>
<feature type="transmembrane region" description="Helical" evidence="1">
    <location>
        <begin position="57"/>
        <end position="77"/>
    </location>
</feature>
<organism evidence="2 3">
    <name type="scientific">Haloarcula salinisoli</name>
    <dbReference type="NCBI Taxonomy" id="2487746"/>
    <lineage>
        <taxon>Archaea</taxon>
        <taxon>Methanobacteriati</taxon>
        <taxon>Methanobacteriota</taxon>
        <taxon>Stenosarchaea group</taxon>
        <taxon>Halobacteria</taxon>
        <taxon>Halobacteriales</taxon>
        <taxon>Haloarculaceae</taxon>
        <taxon>Haloarcula</taxon>
    </lineage>
</organism>
<feature type="transmembrane region" description="Helical" evidence="1">
    <location>
        <begin position="268"/>
        <end position="288"/>
    </location>
</feature>
<feature type="transmembrane region" description="Helical" evidence="1">
    <location>
        <begin position="239"/>
        <end position="262"/>
    </location>
</feature>
<accession>A0A8J7YKB8</accession>
<keyword evidence="3" id="KW-1185">Reference proteome</keyword>
<comment type="caution">
    <text evidence="2">The sequence shown here is derived from an EMBL/GenBank/DDBJ whole genome shotgun (WGS) entry which is preliminary data.</text>
</comment>
<gene>
    <name evidence="2" type="ORF">EGD98_16445</name>
</gene>
<feature type="transmembrane region" description="Helical" evidence="1">
    <location>
        <begin position="122"/>
        <end position="144"/>
    </location>
</feature>
<name>A0A8J7YKB8_9EURY</name>
<feature type="transmembrane region" description="Helical" evidence="1">
    <location>
        <begin position="24"/>
        <end position="45"/>
    </location>
</feature>